<dbReference type="InterPro" id="IPR029143">
    <property type="entry name" value="YrpD"/>
</dbReference>
<protein>
    <submittedName>
        <fullName evidence="2">Uncharacterized protein</fullName>
    </submittedName>
</protein>
<reference evidence="2 3" key="1">
    <citation type="submission" date="2022-08" db="EMBL/GenBank/DDBJ databases">
        <title>Proteogenomics of the novel Dehalobacterium formicoaceticum strain EZ94 highlights a key role of methyltransferases during anaerobic dichloromethane degradation.</title>
        <authorList>
            <person name="Wasmund K."/>
        </authorList>
    </citation>
    <scope>NUCLEOTIDE SEQUENCE [LARGE SCALE GENOMIC DNA]</scope>
    <source>
        <strain evidence="2 3">EZ94</strain>
    </source>
</reference>
<dbReference type="EMBL" id="JANPWE010000008">
    <property type="protein sequence ID" value="MCR6546590.1"/>
    <property type="molecule type" value="Genomic_DNA"/>
</dbReference>
<evidence type="ECO:0000256" key="1">
    <source>
        <dbReference type="SAM" id="SignalP"/>
    </source>
</evidence>
<evidence type="ECO:0000313" key="3">
    <source>
        <dbReference type="Proteomes" id="UP001524944"/>
    </source>
</evidence>
<name>A0ABT1Y6S7_9FIRM</name>
<sequence>MKKLKILLAISLLCLSTFSISVFAVSTEPVESLKGTNGKTVKVIHQESVKVSDSILEMMLKNAKDAIAEEKSKTNQAEKNASNNGTTYDYVTFDEDNYYFYEESLNSDPELIVYDIDQQDIAVQVQSFDSTITPMATQTDFISDGVGGKQKVTKTGTSGSYLSTQMTLPTSSQVSTDLTKYAPYNYGGFEYTLSGNNGIGSWAADMGLQLYNNLGPQSNASGWKPLIVLKKKIGIDSWQQYSIIFPDTLHQEGQYHNGYKPGSAPVMYFWYNYNGKVRMKVDGTTICPTRHGTTLADTHNITIMESSSSCNLSQITTWKLLSTVVSTDNTGKNKAVFSNIKVDGVAVSSTYFPTPEQDHASVTRSSNNVTIVVDSSIYQF</sequence>
<keyword evidence="1" id="KW-0732">Signal</keyword>
<dbReference type="Gene3D" id="2.60.120.1270">
    <property type="match status" value="1"/>
</dbReference>
<keyword evidence="3" id="KW-1185">Reference proteome</keyword>
<dbReference type="Proteomes" id="UP001524944">
    <property type="component" value="Unassembled WGS sequence"/>
</dbReference>
<proteinExistence type="predicted"/>
<dbReference type="RefSeq" id="WP_089610666.1">
    <property type="nucleotide sequence ID" value="NZ_CP022121.1"/>
</dbReference>
<accession>A0ABT1Y6S7</accession>
<gene>
    <name evidence="2" type="ORF">NVS47_13895</name>
</gene>
<feature type="signal peptide" evidence="1">
    <location>
        <begin position="1"/>
        <end position="24"/>
    </location>
</feature>
<organism evidence="2 3">
    <name type="scientific">Dehalobacterium formicoaceticum</name>
    <dbReference type="NCBI Taxonomy" id="51515"/>
    <lineage>
        <taxon>Bacteria</taxon>
        <taxon>Bacillati</taxon>
        <taxon>Bacillota</taxon>
        <taxon>Clostridia</taxon>
        <taxon>Eubacteriales</taxon>
        <taxon>Peptococcaceae</taxon>
        <taxon>Dehalobacterium</taxon>
    </lineage>
</organism>
<feature type="chain" id="PRO_5046153332" evidence="1">
    <location>
        <begin position="25"/>
        <end position="380"/>
    </location>
</feature>
<evidence type="ECO:0000313" key="2">
    <source>
        <dbReference type="EMBL" id="MCR6546590.1"/>
    </source>
</evidence>
<dbReference type="InterPro" id="IPR038682">
    <property type="entry name" value="YrpD-like_sf"/>
</dbReference>
<dbReference type="Pfam" id="PF15493">
    <property type="entry name" value="YrpD"/>
    <property type="match status" value="1"/>
</dbReference>
<comment type="caution">
    <text evidence="2">The sequence shown here is derived from an EMBL/GenBank/DDBJ whole genome shotgun (WGS) entry which is preliminary data.</text>
</comment>